<sequence>MRISSEAAFRTYAGSHKPLEEHHIALMLKAFRLSQAKAVARSPPTDSEGEQTNETGLPPILSLEPKPRGSTANLRQRRIRKRVFELMGREEAPLGPTPITTVEPPLVKRWVRSNFKNRFGPSIDNFELYLDFEDIGSEERQQANAWNEAAAHTFAVDFIERYPEYSKIQDLIVKNFLTHTITLKKHYKQYMNDDPHANAESLKDKACRQRRMNRVARRRNICKHYIGDPTMNTFYQLFKTKISWAACSGDESEDGDSDRELLITTLPWRAARIRDWMQTLDNLDLVLRFEDGLRSTPDEARNQEAPSS</sequence>
<keyword evidence="3" id="KW-1185">Reference proteome</keyword>
<dbReference type="OrthoDB" id="3263746at2759"/>
<evidence type="ECO:0000313" key="3">
    <source>
        <dbReference type="Proteomes" id="UP000290288"/>
    </source>
</evidence>
<dbReference type="Proteomes" id="UP000290288">
    <property type="component" value="Unassembled WGS sequence"/>
</dbReference>
<protein>
    <submittedName>
        <fullName evidence="2">Uncharacterized protein</fullName>
    </submittedName>
</protein>
<evidence type="ECO:0000313" key="2">
    <source>
        <dbReference type="EMBL" id="RXW11421.1"/>
    </source>
</evidence>
<name>A0A4Q2CZN9_9AGAR</name>
<organism evidence="2 3">
    <name type="scientific">Candolleomyces aberdarensis</name>
    <dbReference type="NCBI Taxonomy" id="2316362"/>
    <lineage>
        <taxon>Eukaryota</taxon>
        <taxon>Fungi</taxon>
        <taxon>Dikarya</taxon>
        <taxon>Basidiomycota</taxon>
        <taxon>Agaricomycotina</taxon>
        <taxon>Agaricomycetes</taxon>
        <taxon>Agaricomycetidae</taxon>
        <taxon>Agaricales</taxon>
        <taxon>Agaricineae</taxon>
        <taxon>Psathyrellaceae</taxon>
        <taxon>Candolleomyces</taxon>
    </lineage>
</organism>
<evidence type="ECO:0000256" key="1">
    <source>
        <dbReference type="SAM" id="MobiDB-lite"/>
    </source>
</evidence>
<proteinExistence type="predicted"/>
<reference evidence="2 3" key="1">
    <citation type="submission" date="2019-01" db="EMBL/GenBank/DDBJ databases">
        <title>Draft genome sequence of Psathyrella aberdarensis IHI B618.</title>
        <authorList>
            <person name="Buettner E."/>
            <person name="Kellner H."/>
        </authorList>
    </citation>
    <scope>NUCLEOTIDE SEQUENCE [LARGE SCALE GENOMIC DNA]</scope>
    <source>
        <strain evidence="2 3">IHI B618</strain>
    </source>
</reference>
<dbReference type="EMBL" id="SDEE01001929">
    <property type="protein sequence ID" value="RXW11421.1"/>
    <property type="molecule type" value="Genomic_DNA"/>
</dbReference>
<dbReference type="STRING" id="2316362.A0A4Q2CZN9"/>
<accession>A0A4Q2CZN9</accession>
<comment type="caution">
    <text evidence="2">The sequence shown here is derived from an EMBL/GenBank/DDBJ whole genome shotgun (WGS) entry which is preliminary data.</text>
</comment>
<gene>
    <name evidence="2" type="ORF">EST38_g14434</name>
</gene>
<dbReference type="AlphaFoldDB" id="A0A4Q2CZN9"/>
<feature type="region of interest" description="Disordered" evidence="1">
    <location>
        <begin position="38"/>
        <end position="75"/>
    </location>
</feature>